<dbReference type="Gene3D" id="3.30.420.40">
    <property type="match status" value="2"/>
</dbReference>
<dbReference type="Gene3D" id="1.10.10.10">
    <property type="entry name" value="Winged helix-like DNA-binding domain superfamily/Winged helix DNA-binding domain"/>
    <property type="match status" value="1"/>
</dbReference>
<gene>
    <name evidence="2" type="ORF">FG385_00240</name>
</gene>
<reference evidence="2 3" key="1">
    <citation type="submission" date="2019-06" db="EMBL/GenBank/DDBJ databases">
        <title>Amycolatopsis alkalitolerans sp. nov., isolated from Gastrodia elata Blume.</title>
        <authorList>
            <person name="Narsing Rao M.P."/>
            <person name="Li W.J."/>
        </authorList>
    </citation>
    <scope>NUCLEOTIDE SEQUENCE [LARGE SCALE GENOMIC DNA]</scope>
    <source>
        <strain evidence="2 3">SYSUP0005</strain>
    </source>
</reference>
<dbReference type="AlphaFoldDB" id="A0A5C4M9Y4"/>
<dbReference type="RefSeq" id="WP_139094520.1">
    <property type="nucleotide sequence ID" value="NZ_VDFW01000001.1"/>
</dbReference>
<proteinExistence type="inferred from homology"/>
<accession>A0A5C4M9Y4</accession>
<comment type="caution">
    <text evidence="2">The sequence shown here is derived from an EMBL/GenBank/DDBJ whole genome shotgun (WGS) entry which is preliminary data.</text>
</comment>
<dbReference type="PANTHER" id="PTHR18964:SF149">
    <property type="entry name" value="BIFUNCTIONAL UDP-N-ACETYLGLUCOSAMINE 2-EPIMERASE_N-ACETYLMANNOSAMINE KINASE"/>
    <property type="match status" value="1"/>
</dbReference>
<dbReference type="Proteomes" id="UP000305546">
    <property type="component" value="Unassembled WGS sequence"/>
</dbReference>
<dbReference type="OrthoDB" id="5174513at2"/>
<dbReference type="SUPFAM" id="SSF53067">
    <property type="entry name" value="Actin-like ATPase domain"/>
    <property type="match status" value="2"/>
</dbReference>
<dbReference type="InterPro" id="IPR000600">
    <property type="entry name" value="ROK"/>
</dbReference>
<comment type="similarity">
    <text evidence="1">Belongs to the ROK (NagC/XylR) family.</text>
</comment>
<dbReference type="InterPro" id="IPR043129">
    <property type="entry name" value="ATPase_NBD"/>
</dbReference>
<evidence type="ECO:0000256" key="1">
    <source>
        <dbReference type="ARBA" id="ARBA00006479"/>
    </source>
</evidence>
<dbReference type="SUPFAM" id="SSF46785">
    <property type="entry name" value="Winged helix' DNA-binding domain"/>
    <property type="match status" value="1"/>
</dbReference>
<organism evidence="2 3">
    <name type="scientific">Amycolatopsis alkalitolerans</name>
    <dbReference type="NCBI Taxonomy" id="2547244"/>
    <lineage>
        <taxon>Bacteria</taxon>
        <taxon>Bacillati</taxon>
        <taxon>Actinomycetota</taxon>
        <taxon>Actinomycetes</taxon>
        <taxon>Pseudonocardiales</taxon>
        <taxon>Pseudonocardiaceae</taxon>
        <taxon>Amycolatopsis</taxon>
    </lineage>
</organism>
<evidence type="ECO:0000313" key="2">
    <source>
        <dbReference type="EMBL" id="TNC29449.1"/>
    </source>
</evidence>
<protein>
    <submittedName>
        <fullName evidence="2">ROK family protein</fullName>
    </submittedName>
</protein>
<evidence type="ECO:0000313" key="3">
    <source>
        <dbReference type="Proteomes" id="UP000305546"/>
    </source>
</evidence>
<dbReference type="InterPro" id="IPR036390">
    <property type="entry name" value="WH_DNA-bd_sf"/>
</dbReference>
<dbReference type="Pfam" id="PF00480">
    <property type="entry name" value="ROK"/>
    <property type="match status" value="1"/>
</dbReference>
<dbReference type="EMBL" id="VDFW01000001">
    <property type="protein sequence ID" value="TNC29449.1"/>
    <property type="molecule type" value="Genomic_DNA"/>
</dbReference>
<sequence length="408" mass="42607">MTGGRGGAGQRAGTARPPSIGDVRRFNLIRVLQLVRGNAPLTRSGLVTASGLGRVTVLDIVGELQDRGFIRESGFTPAGRAGGRPARALEMDDTRLAVGTLRITADHAALECASLQGRTVFSRDIEVDCSRMSPGQVLADLAKTVEEARGFLASAGTRLARVSVGCPAYVDASAGVVIMSQALGWSGVPVVPELDRLAGNGVSFSLDRLANLAVHAERKAGGWPAEDGILLLFGDVGIGGAYQRDGQVLHGDWGMGAEFGHVVVEQGGRPCFCGKAGCLETYVGLGPLAEAMGTGRDVGGAGFVAHMLDSLRNPDATMRAEVARQGVILARSVQSLVSIFDPRAVILGGHLTALAPLIMPAFWAEFERTRGRYGRAEIRVSTLGAAAVMAGGIESATQDLCLRPWLAE</sequence>
<keyword evidence="3" id="KW-1185">Reference proteome</keyword>
<name>A0A5C4M9Y4_9PSEU</name>
<dbReference type="InterPro" id="IPR036388">
    <property type="entry name" value="WH-like_DNA-bd_sf"/>
</dbReference>
<dbReference type="PANTHER" id="PTHR18964">
    <property type="entry name" value="ROK (REPRESSOR, ORF, KINASE) FAMILY"/>
    <property type="match status" value="1"/>
</dbReference>